<reference evidence="2 3" key="1">
    <citation type="journal article" date="2018" name="J. Allergy Clin. Immunol.">
        <title>High-quality assembly of Dermatophagoides pteronyssinus genome and transcriptome reveals a wide range of novel allergens.</title>
        <authorList>
            <person name="Liu X.Y."/>
            <person name="Yang K.Y."/>
            <person name="Wang M.Q."/>
            <person name="Kwok J.S."/>
            <person name="Zeng X."/>
            <person name="Yang Z."/>
            <person name="Xiao X.J."/>
            <person name="Lau C.P."/>
            <person name="Li Y."/>
            <person name="Huang Z.M."/>
            <person name="Ba J.G."/>
            <person name="Yim A.K."/>
            <person name="Ouyang C.Y."/>
            <person name="Ngai S.M."/>
            <person name="Chan T.F."/>
            <person name="Leung E.L."/>
            <person name="Liu L."/>
            <person name="Liu Z.G."/>
            <person name="Tsui S.K."/>
        </authorList>
    </citation>
    <scope>NUCLEOTIDE SEQUENCE [LARGE SCALE GENOMIC DNA]</scope>
    <source>
        <strain evidence="2">Derp</strain>
    </source>
</reference>
<feature type="transmembrane region" description="Helical" evidence="1">
    <location>
        <begin position="78"/>
        <end position="99"/>
    </location>
</feature>
<comment type="caution">
    <text evidence="2">The sequence shown here is derived from an EMBL/GenBank/DDBJ whole genome shotgun (WGS) entry which is preliminary data.</text>
</comment>
<accession>A0ABQ8IW79</accession>
<gene>
    <name evidence="2" type="ORF">DERP_008774</name>
</gene>
<protein>
    <submittedName>
        <fullName evidence="2">Uncharacterized protein</fullName>
    </submittedName>
</protein>
<organism evidence="2 3">
    <name type="scientific">Dermatophagoides pteronyssinus</name>
    <name type="common">European house dust mite</name>
    <dbReference type="NCBI Taxonomy" id="6956"/>
    <lineage>
        <taxon>Eukaryota</taxon>
        <taxon>Metazoa</taxon>
        <taxon>Ecdysozoa</taxon>
        <taxon>Arthropoda</taxon>
        <taxon>Chelicerata</taxon>
        <taxon>Arachnida</taxon>
        <taxon>Acari</taxon>
        <taxon>Acariformes</taxon>
        <taxon>Sarcoptiformes</taxon>
        <taxon>Astigmata</taxon>
        <taxon>Psoroptidia</taxon>
        <taxon>Analgoidea</taxon>
        <taxon>Pyroglyphidae</taxon>
        <taxon>Dermatophagoidinae</taxon>
        <taxon>Dermatophagoides</taxon>
    </lineage>
</organism>
<dbReference type="Proteomes" id="UP000887458">
    <property type="component" value="Unassembled WGS sequence"/>
</dbReference>
<keyword evidence="1" id="KW-0472">Membrane</keyword>
<reference evidence="2 3" key="2">
    <citation type="journal article" date="2022" name="Mol. Biol. Evol.">
        <title>Comparative Genomics Reveals Insights into the Divergent Evolution of Astigmatic Mites and Household Pest Adaptations.</title>
        <authorList>
            <person name="Xiong Q."/>
            <person name="Wan A.T."/>
            <person name="Liu X."/>
            <person name="Fung C.S."/>
            <person name="Xiao X."/>
            <person name="Malainual N."/>
            <person name="Hou J."/>
            <person name="Wang L."/>
            <person name="Wang M."/>
            <person name="Yang K.Y."/>
            <person name="Cui Y."/>
            <person name="Leung E.L."/>
            <person name="Nong W."/>
            <person name="Shin S.K."/>
            <person name="Au S.W."/>
            <person name="Jeong K.Y."/>
            <person name="Chew F.T."/>
            <person name="Hui J.H."/>
            <person name="Leung T.F."/>
            <person name="Tungtrongchitr A."/>
            <person name="Zhong N."/>
            <person name="Liu Z."/>
            <person name="Tsui S.K."/>
        </authorList>
    </citation>
    <scope>NUCLEOTIDE SEQUENCE [LARGE SCALE GENOMIC DNA]</scope>
    <source>
        <strain evidence="2">Derp</strain>
    </source>
</reference>
<evidence type="ECO:0000256" key="1">
    <source>
        <dbReference type="SAM" id="Phobius"/>
    </source>
</evidence>
<feature type="transmembrane region" description="Helical" evidence="1">
    <location>
        <begin position="130"/>
        <end position="152"/>
    </location>
</feature>
<proteinExistence type="predicted"/>
<feature type="transmembrane region" description="Helical" evidence="1">
    <location>
        <begin position="106"/>
        <end position="124"/>
    </location>
</feature>
<dbReference type="EMBL" id="NJHN03000107">
    <property type="protein sequence ID" value="KAH9414578.1"/>
    <property type="molecule type" value="Genomic_DNA"/>
</dbReference>
<keyword evidence="1" id="KW-0812">Transmembrane</keyword>
<keyword evidence="3" id="KW-1185">Reference proteome</keyword>
<keyword evidence="1" id="KW-1133">Transmembrane helix</keyword>
<evidence type="ECO:0000313" key="3">
    <source>
        <dbReference type="Proteomes" id="UP000887458"/>
    </source>
</evidence>
<sequence length="179" mass="21091">MTSLRIFNYRLSFKYSSGLYLSKWSLVFLNVLFIVTDIIISSIIWVNLYDDYRPFMNQTSLHIETTEEFNDLLETKKFGIILIGLIITIVSTIGIFGAIQKNIKTIMVYDASVGFILILLLFGWRNYLNIFYWWITVLLAILLSLILSFIYIKTIRNEPVRIRKQLLLNHVNTRESFIF</sequence>
<evidence type="ECO:0000313" key="2">
    <source>
        <dbReference type="EMBL" id="KAH9414578.1"/>
    </source>
</evidence>
<feature type="transmembrane region" description="Helical" evidence="1">
    <location>
        <begin position="21"/>
        <end position="46"/>
    </location>
</feature>
<name>A0ABQ8IW79_DERPT</name>